<keyword evidence="3" id="KW-1185">Reference proteome</keyword>
<accession>A0A0C3CIK9</accession>
<evidence type="ECO:0000313" key="3">
    <source>
        <dbReference type="Proteomes" id="UP000053424"/>
    </source>
</evidence>
<sequence length="497" mass="54437">MPSSSKKRTAAKKQQQQHQQPSTEIAPLPQNNSIDFETFINLADLEDIVRFCDAVASTQEGKNLKLFWDRAFEGGLNQARMEWGSRDEERKEFYFRGKAKGIKEAEAAARSAEVDLFYHGVEKGRTEERLEWTSAGHGPHCLAPVCVLSDAAVQTDSESSTQTLPAAPSQSSNVDTSTQTSPSFVDVDTQTPVPQDPPSSSPMPTLASSSYKPLTDSISIERLIGLARDSPQDSELGIVWQHALEEGRKAGYAEGAKMVDGMQVSDVLKIGFEKGQVRGIVQERELWEMAGHSTSCFVTATSSTTTADTGTQVDRVTSLPPCTDTLVQTISTGIQTSPRSLVNADSHTSVITEPVPQVSRLDWAEDATSLPIAPLLPTPSVPRQHAPRDFSSLCSSRPNPFGSLQRRSKQSRPPVSSRFPWTIPFTRTLHPRYRPPPLCPPSSFPKPRVPAEASKKEPVIFSNLTPASSHISALDWDQDPRLSDLSRALKALGWIRP</sequence>
<feature type="region of interest" description="Disordered" evidence="1">
    <location>
        <begin position="375"/>
        <end position="417"/>
    </location>
</feature>
<dbReference type="AlphaFoldDB" id="A0A0C3CIK9"/>
<evidence type="ECO:0000313" key="2">
    <source>
        <dbReference type="EMBL" id="KIM43451.1"/>
    </source>
</evidence>
<organism evidence="2 3">
    <name type="scientific">Hebeloma cylindrosporum</name>
    <dbReference type="NCBI Taxonomy" id="76867"/>
    <lineage>
        <taxon>Eukaryota</taxon>
        <taxon>Fungi</taxon>
        <taxon>Dikarya</taxon>
        <taxon>Basidiomycota</taxon>
        <taxon>Agaricomycotina</taxon>
        <taxon>Agaricomycetes</taxon>
        <taxon>Agaricomycetidae</taxon>
        <taxon>Agaricales</taxon>
        <taxon>Agaricineae</taxon>
        <taxon>Hymenogastraceae</taxon>
        <taxon>Hebeloma</taxon>
    </lineage>
</organism>
<dbReference type="Proteomes" id="UP000053424">
    <property type="component" value="Unassembled WGS sequence"/>
</dbReference>
<feature type="compositionally biased region" description="Basic residues" evidence="1">
    <location>
        <begin position="1"/>
        <end position="11"/>
    </location>
</feature>
<protein>
    <submittedName>
        <fullName evidence="2">Uncharacterized protein</fullName>
    </submittedName>
</protein>
<feature type="region of interest" description="Disordered" evidence="1">
    <location>
        <begin position="157"/>
        <end position="211"/>
    </location>
</feature>
<dbReference type="OrthoDB" id="3052491at2759"/>
<reference evidence="2 3" key="1">
    <citation type="submission" date="2014-04" db="EMBL/GenBank/DDBJ databases">
        <authorList>
            <consortium name="DOE Joint Genome Institute"/>
            <person name="Kuo A."/>
            <person name="Gay G."/>
            <person name="Dore J."/>
            <person name="Kohler A."/>
            <person name="Nagy L.G."/>
            <person name="Floudas D."/>
            <person name="Copeland A."/>
            <person name="Barry K.W."/>
            <person name="Cichocki N."/>
            <person name="Veneault-Fourrey C."/>
            <person name="LaButti K."/>
            <person name="Lindquist E.A."/>
            <person name="Lipzen A."/>
            <person name="Lundell T."/>
            <person name="Morin E."/>
            <person name="Murat C."/>
            <person name="Sun H."/>
            <person name="Tunlid A."/>
            <person name="Henrissat B."/>
            <person name="Grigoriev I.V."/>
            <person name="Hibbett D.S."/>
            <person name="Martin F."/>
            <person name="Nordberg H.P."/>
            <person name="Cantor M.N."/>
            <person name="Hua S.X."/>
        </authorList>
    </citation>
    <scope>NUCLEOTIDE SEQUENCE [LARGE SCALE GENOMIC DNA]</scope>
    <source>
        <strain evidence="3">h7</strain>
    </source>
</reference>
<feature type="compositionally biased region" description="Polar residues" evidence="1">
    <location>
        <begin position="157"/>
        <end position="193"/>
    </location>
</feature>
<feature type="region of interest" description="Disordered" evidence="1">
    <location>
        <begin position="1"/>
        <end position="30"/>
    </location>
</feature>
<evidence type="ECO:0000256" key="1">
    <source>
        <dbReference type="SAM" id="MobiDB-lite"/>
    </source>
</evidence>
<gene>
    <name evidence="2" type="ORF">M413DRAFT_443388</name>
</gene>
<name>A0A0C3CIK9_HEBCY</name>
<dbReference type="EMBL" id="KN831775">
    <property type="protein sequence ID" value="KIM43451.1"/>
    <property type="molecule type" value="Genomic_DNA"/>
</dbReference>
<proteinExistence type="predicted"/>
<dbReference type="HOGENOM" id="CLU_548664_0_0_1"/>
<reference evidence="3" key="2">
    <citation type="submission" date="2015-01" db="EMBL/GenBank/DDBJ databases">
        <title>Evolutionary Origins and Diversification of the Mycorrhizal Mutualists.</title>
        <authorList>
            <consortium name="DOE Joint Genome Institute"/>
            <consortium name="Mycorrhizal Genomics Consortium"/>
            <person name="Kohler A."/>
            <person name="Kuo A."/>
            <person name="Nagy L.G."/>
            <person name="Floudas D."/>
            <person name="Copeland A."/>
            <person name="Barry K.W."/>
            <person name="Cichocki N."/>
            <person name="Veneault-Fourrey C."/>
            <person name="LaButti K."/>
            <person name="Lindquist E.A."/>
            <person name="Lipzen A."/>
            <person name="Lundell T."/>
            <person name="Morin E."/>
            <person name="Murat C."/>
            <person name="Riley R."/>
            <person name="Ohm R."/>
            <person name="Sun H."/>
            <person name="Tunlid A."/>
            <person name="Henrissat B."/>
            <person name="Grigoriev I.V."/>
            <person name="Hibbett D.S."/>
            <person name="Martin F."/>
        </authorList>
    </citation>
    <scope>NUCLEOTIDE SEQUENCE [LARGE SCALE GENOMIC DNA]</scope>
    <source>
        <strain evidence="3">h7</strain>
    </source>
</reference>
<feature type="compositionally biased region" description="Low complexity" evidence="1">
    <location>
        <begin position="12"/>
        <end position="23"/>
    </location>
</feature>